<dbReference type="AlphaFoldDB" id="A0A8H7U4S3"/>
<dbReference type="Proteomes" id="UP000639403">
    <property type="component" value="Unassembled WGS sequence"/>
</dbReference>
<name>A0A8H7U4S3_9APHY</name>
<gene>
    <name evidence="1" type="ORF">IEO21_02639</name>
</gene>
<accession>A0A8H7U4S3</accession>
<evidence type="ECO:0000313" key="2">
    <source>
        <dbReference type="Proteomes" id="UP000639403"/>
    </source>
</evidence>
<sequence>MIVRFACVPSASLGLSENTSPRLQDLCIIEVLQVFFSVCTRHLEPVGVESLLYGPFDHEMCVLGYSSREVDVHHMKLAISCSHLVDCIVCAGLLLTSRHSHLVPHTDL</sequence>
<evidence type="ECO:0000313" key="1">
    <source>
        <dbReference type="EMBL" id="KAF9818659.1"/>
    </source>
</evidence>
<reference evidence="1" key="1">
    <citation type="submission" date="2020-11" db="EMBL/GenBank/DDBJ databases">
        <authorList>
            <person name="Koelle M."/>
            <person name="Horta M.A.C."/>
            <person name="Nowrousian M."/>
            <person name="Ohm R.A."/>
            <person name="Benz P."/>
            <person name="Pilgard A."/>
        </authorList>
    </citation>
    <scope>NUCLEOTIDE SEQUENCE</scope>
    <source>
        <strain evidence="1">FPRL280</strain>
    </source>
</reference>
<comment type="caution">
    <text evidence="1">The sequence shown here is derived from an EMBL/GenBank/DDBJ whole genome shotgun (WGS) entry which is preliminary data.</text>
</comment>
<proteinExistence type="predicted"/>
<organism evidence="1 2">
    <name type="scientific">Rhodonia placenta</name>
    <dbReference type="NCBI Taxonomy" id="104341"/>
    <lineage>
        <taxon>Eukaryota</taxon>
        <taxon>Fungi</taxon>
        <taxon>Dikarya</taxon>
        <taxon>Basidiomycota</taxon>
        <taxon>Agaricomycotina</taxon>
        <taxon>Agaricomycetes</taxon>
        <taxon>Polyporales</taxon>
        <taxon>Adustoporiaceae</taxon>
        <taxon>Rhodonia</taxon>
    </lineage>
</organism>
<protein>
    <submittedName>
        <fullName evidence="1">Uncharacterized protein</fullName>
    </submittedName>
</protein>
<dbReference type="EMBL" id="JADOXO010000027">
    <property type="protein sequence ID" value="KAF9818659.1"/>
    <property type="molecule type" value="Genomic_DNA"/>
</dbReference>
<reference evidence="1" key="2">
    <citation type="journal article" name="Front. Microbiol.">
        <title>Degradative Capacity of Two Strains of Rhodonia placenta: From Phenotype to Genotype.</title>
        <authorList>
            <person name="Kolle M."/>
            <person name="Horta M.A.C."/>
            <person name="Nowrousian M."/>
            <person name="Ohm R.A."/>
            <person name="Benz J.P."/>
            <person name="Pilgard A."/>
        </authorList>
    </citation>
    <scope>NUCLEOTIDE SEQUENCE</scope>
    <source>
        <strain evidence="1">FPRL280</strain>
    </source>
</reference>